<dbReference type="HOGENOM" id="CLU_2880348_0_0_6"/>
<protein>
    <submittedName>
        <fullName evidence="1">Uncharacterized protein</fullName>
    </submittedName>
</protein>
<name>A0A098G5C3_9GAMM</name>
<gene>
    <name evidence="1" type="ORF">LFA_1782</name>
</gene>
<keyword evidence="2" id="KW-1185">Reference proteome</keyword>
<dbReference type="KEGG" id="lfa:LFA_1782"/>
<dbReference type="STRING" id="1212491.LFA_1782"/>
<dbReference type="EMBL" id="LN614827">
    <property type="protein sequence ID" value="CEG57181.1"/>
    <property type="molecule type" value="Genomic_DNA"/>
</dbReference>
<organism evidence="1 2">
    <name type="scientific">Legionella fallonii LLAP-10</name>
    <dbReference type="NCBI Taxonomy" id="1212491"/>
    <lineage>
        <taxon>Bacteria</taxon>
        <taxon>Pseudomonadati</taxon>
        <taxon>Pseudomonadota</taxon>
        <taxon>Gammaproteobacteria</taxon>
        <taxon>Legionellales</taxon>
        <taxon>Legionellaceae</taxon>
        <taxon>Legionella</taxon>
    </lineage>
</organism>
<reference evidence="2" key="1">
    <citation type="submission" date="2014-09" db="EMBL/GenBank/DDBJ databases">
        <authorList>
            <person name="Gomez-Valero L."/>
        </authorList>
    </citation>
    <scope>NUCLEOTIDE SEQUENCE [LARGE SCALE GENOMIC DNA]</scope>
    <source>
        <strain evidence="2">ATCC700992</strain>
    </source>
</reference>
<evidence type="ECO:0000313" key="1">
    <source>
        <dbReference type="EMBL" id="CEG57181.1"/>
    </source>
</evidence>
<proteinExistence type="predicted"/>
<evidence type="ECO:0000313" key="2">
    <source>
        <dbReference type="Proteomes" id="UP000032430"/>
    </source>
</evidence>
<dbReference type="AlphaFoldDB" id="A0A098G5C3"/>
<sequence length="63" mass="7623">MLYFLFYMPRFLRGIHDCTFSINRVDKPAYILYTCQARFRCLNTGYLNVFLIITLYTSHINFI</sequence>
<accession>A0A098G5C3</accession>
<dbReference type="Proteomes" id="UP000032430">
    <property type="component" value="Chromosome I"/>
</dbReference>